<dbReference type="InterPro" id="IPR002347">
    <property type="entry name" value="SDR_fam"/>
</dbReference>
<dbReference type="SUPFAM" id="SSF51735">
    <property type="entry name" value="NAD(P)-binding Rossmann-fold domains"/>
    <property type="match status" value="1"/>
</dbReference>
<name>A0ABU6HAY3_9RHOB</name>
<keyword evidence="2" id="KW-1185">Reference proteome</keyword>
<dbReference type="Gene3D" id="3.40.50.720">
    <property type="entry name" value="NAD(P)-binding Rossmann-like Domain"/>
    <property type="match status" value="1"/>
</dbReference>
<reference evidence="1 2" key="1">
    <citation type="submission" date="2024-01" db="EMBL/GenBank/DDBJ databases">
        <title>Mesobacterium rodlantinim sp. nov., isolated from shallow sea hydrothermal systems off Kueishantao Island.</title>
        <authorList>
            <person name="Su Z."/>
            <person name="Tang K."/>
        </authorList>
    </citation>
    <scope>NUCLEOTIDE SEQUENCE [LARGE SCALE GENOMIC DNA]</scope>
    <source>
        <strain evidence="1 2">TK19101</strain>
    </source>
</reference>
<dbReference type="InterPro" id="IPR036291">
    <property type="entry name" value="NAD(P)-bd_dom_sf"/>
</dbReference>
<dbReference type="PANTHER" id="PTHR43544:SF12">
    <property type="entry name" value="NAD(P)-BINDING ROSSMANN-FOLD SUPERFAMILY PROTEIN"/>
    <property type="match status" value="1"/>
</dbReference>
<dbReference type="RefSeq" id="WP_326295070.1">
    <property type="nucleotide sequence ID" value="NZ_JAYLLH010000001.1"/>
</dbReference>
<sequence length="221" mass="23377">MERALIIGASGGIGTAIAAALTARGVQVTALSRSRDGLDVTDDSAVRAHLAALEGSYDLILVATGALEIDGAEPEKSLRALEPKALMDQFALNAMGPALVLKHAAHLLPRDRRAVFAALSARVGSIGDNRLGGWYGYRAAKAALNQLVRCAAIELARTHKQLSVVALHPGTVQTDFTRKYLGRHPAVPPAEAAENLLRVIDGLTPADTGRFFDWAGKEVAW</sequence>
<gene>
    <name evidence="1" type="ORF">VK792_00020</name>
</gene>
<dbReference type="PRINTS" id="PR00081">
    <property type="entry name" value="GDHRDH"/>
</dbReference>
<evidence type="ECO:0000313" key="2">
    <source>
        <dbReference type="Proteomes" id="UP001348149"/>
    </source>
</evidence>
<dbReference type="Proteomes" id="UP001348149">
    <property type="component" value="Unassembled WGS sequence"/>
</dbReference>
<accession>A0ABU6HAY3</accession>
<protein>
    <submittedName>
        <fullName evidence="1">SDR family NAD(P)-dependent oxidoreductase</fullName>
    </submittedName>
</protein>
<dbReference type="PANTHER" id="PTHR43544">
    <property type="entry name" value="SHORT-CHAIN DEHYDROGENASE/REDUCTASE"/>
    <property type="match status" value="1"/>
</dbReference>
<proteinExistence type="predicted"/>
<dbReference type="InterPro" id="IPR051468">
    <property type="entry name" value="Fungal_SecMetab_SDRs"/>
</dbReference>
<comment type="caution">
    <text evidence="1">The sequence shown here is derived from an EMBL/GenBank/DDBJ whole genome shotgun (WGS) entry which is preliminary data.</text>
</comment>
<evidence type="ECO:0000313" key="1">
    <source>
        <dbReference type="EMBL" id="MEC3859653.1"/>
    </source>
</evidence>
<dbReference type="Pfam" id="PF13561">
    <property type="entry name" value="adh_short_C2"/>
    <property type="match status" value="1"/>
</dbReference>
<organism evidence="1 2">
    <name type="scientific">Mesobacterium hydrothermale</name>
    <dbReference type="NCBI Taxonomy" id="3111907"/>
    <lineage>
        <taxon>Bacteria</taxon>
        <taxon>Pseudomonadati</taxon>
        <taxon>Pseudomonadota</taxon>
        <taxon>Alphaproteobacteria</taxon>
        <taxon>Rhodobacterales</taxon>
        <taxon>Roseobacteraceae</taxon>
        <taxon>Mesobacterium</taxon>
    </lineage>
</organism>
<dbReference type="EMBL" id="JAYLLH010000001">
    <property type="protein sequence ID" value="MEC3859653.1"/>
    <property type="molecule type" value="Genomic_DNA"/>
</dbReference>